<dbReference type="AlphaFoldDB" id="A0A2K1NZX2"/>
<evidence type="ECO:0000313" key="3">
    <source>
        <dbReference type="Proteomes" id="UP000236434"/>
    </source>
</evidence>
<dbReference type="Pfam" id="PF07009">
    <property type="entry name" value="NusG_II"/>
    <property type="match status" value="1"/>
</dbReference>
<dbReference type="Gene3D" id="2.60.320.10">
    <property type="entry name" value="N-utilization substance G protein NusG, insert domain"/>
    <property type="match status" value="1"/>
</dbReference>
<comment type="caution">
    <text evidence="2">The sequence shown here is derived from an EMBL/GenBank/DDBJ whole genome shotgun (WGS) entry which is preliminary data.</text>
</comment>
<dbReference type="InterPro" id="IPR038690">
    <property type="entry name" value="NusG_2_sf"/>
</dbReference>
<keyword evidence="1" id="KW-0472">Membrane</keyword>
<reference evidence="2 3" key="1">
    <citation type="submission" date="2013-12" db="EMBL/GenBank/DDBJ databases">
        <title>Comparative genomics of Petrotoga isolates.</title>
        <authorList>
            <person name="Nesbo C.L."/>
            <person name="Charchuk R."/>
            <person name="Chow K."/>
        </authorList>
    </citation>
    <scope>NUCLEOTIDE SEQUENCE [LARGE SCALE GENOMIC DNA]</scope>
    <source>
        <strain evidence="2 3">DSM 13574</strain>
    </source>
</reference>
<evidence type="ECO:0000256" key="1">
    <source>
        <dbReference type="SAM" id="Phobius"/>
    </source>
</evidence>
<organism evidence="2 3">
    <name type="scientific">Petrotoga olearia DSM 13574</name>
    <dbReference type="NCBI Taxonomy" id="1122955"/>
    <lineage>
        <taxon>Bacteria</taxon>
        <taxon>Thermotogati</taxon>
        <taxon>Thermotogota</taxon>
        <taxon>Thermotogae</taxon>
        <taxon>Petrotogales</taxon>
        <taxon>Petrotogaceae</taxon>
        <taxon>Petrotoga</taxon>
    </lineage>
</organism>
<dbReference type="RefSeq" id="WP_103067225.1">
    <property type="nucleotide sequence ID" value="NZ_AZRL01000016.1"/>
</dbReference>
<dbReference type="OrthoDB" id="47603at2"/>
<dbReference type="CDD" id="cd09846">
    <property type="entry name" value="DUF1312"/>
    <property type="match status" value="1"/>
</dbReference>
<dbReference type="Proteomes" id="UP000236434">
    <property type="component" value="Unassembled WGS sequence"/>
</dbReference>
<feature type="transmembrane region" description="Helical" evidence="1">
    <location>
        <begin position="9"/>
        <end position="27"/>
    </location>
</feature>
<keyword evidence="1" id="KW-0812">Transmembrane</keyword>
<evidence type="ECO:0000313" key="2">
    <source>
        <dbReference type="EMBL" id="PNR96027.1"/>
    </source>
</evidence>
<keyword evidence="1" id="KW-1133">Transmembrane helix</keyword>
<accession>A0A2K1NZX2</accession>
<dbReference type="EMBL" id="AZRL01000016">
    <property type="protein sequence ID" value="PNR96027.1"/>
    <property type="molecule type" value="Genomic_DNA"/>
</dbReference>
<sequence>MKFTKKNDLYLLIVVILLVLVMIFMNASPNQGIIGAEVHLKGDQILQITKEGTYSVINDEGELLMNVEYVDQRIRVTDSSCPLKVCENTGWVENPNQPIICIPNEIIVKPLGTQNGEGIDIYTW</sequence>
<protein>
    <submittedName>
        <fullName evidence="2">Uncharacterized protein</fullName>
    </submittedName>
</protein>
<gene>
    <name evidence="2" type="ORF">X929_05825</name>
</gene>
<proteinExistence type="predicted"/>
<name>A0A2K1NZX2_9BACT</name>